<comment type="subcellular location">
    <subcellularLocation>
        <location evidence="1">Membrane</location>
        <topology evidence="1">Multi-pass membrane protein</topology>
    </subcellularLocation>
</comment>
<dbReference type="AlphaFoldDB" id="A0A0R2IQJ4"/>
<protein>
    <submittedName>
        <fullName evidence="7">Sensory protein</fullName>
    </submittedName>
</protein>
<dbReference type="PANTHER" id="PTHR10057:SF0">
    <property type="entry name" value="TRANSLOCATOR PROTEIN"/>
    <property type="match status" value="1"/>
</dbReference>
<dbReference type="Proteomes" id="UP000051568">
    <property type="component" value="Unassembled WGS sequence"/>
</dbReference>
<keyword evidence="5 6" id="KW-0472">Membrane</keyword>
<proteinExistence type="inferred from homology"/>
<evidence type="ECO:0000313" key="7">
    <source>
        <dbReference type="EMBL" id="KRN67343.1"/>
    </source>
</evidence>
<keyword evidence="4 6" id="KW-1133">Transmembrane helix</keyword>
<gene>
    <name evidence="7" type="ORF">IV80_GL000883</name>
</gene>
<organism evidence="7 8">
    <name type="scientific">Pediococcus cellicola</name>
    <dbReference type="NCBI Taxonomy" id="319652"/>
    <lineage>
        <taxon>Bacteria</taxon>
        <taxon>Bacillati</taxon>
        <taxon>Bacillota</taxon>
        <taxon>Bacilli</taxon>
        <taxon>Lactobacillales</taxon>
        <taxon>Lactobacillaceae</taxon>
        <taxon>Pediococcus</taxon>
    </lineage>
</organism>
<dbReference type="OrthoDB" id="9795496at2"/>
<evidence type="ECO:0000256" key="5">
    <source>
        <dbReference type="ARBA" id="ARBA00023136"/>
    </source>
</evidence>
<dbReference type="EMBL" id="JQBR01000002">
    <property type="protein sequence ID" value="KRN67343.1"/>
    <property type="molecule type" value="Genomic_DNA"/>
</dbReference>
<dbReference type="GO" id="GO:0016020">
    <property type="term" value="C:membrane"/>
    <property type="evidence" value="ECO:0007669"/>
    <property type="project" value="UniProtKB-SubCell"/>
</dbReference>
<evidence type="ECO:0000256" key="2">
    <source>
        <dbReference type="ARBA" id="ARBA00007524"/>
    </source>
</evidence>
<name>A0A0R2IQJ4_9LACO</name>
<dbReference type="InterPro" id="IPR004307">
    <property type="entry name" value="TspO_MBR"/>
</dbReference>
<dbReference type="STRING" id="319652.IV80_GL000883"/>
<evidence type="ECO:0000256" key="3">
    <source>
        <dbReference type="ARBA" id="ARBA00022692"/>
    </source>
</evidence>
<evidence type="ECO:0000256" key="1">
    <source>
        <dbReference type="ARBA" id="ARBA00004141"/>
    </source>
</evidence>
<comment type="caution">
    <text evidence="7">The sequence shown here is derived from an EMBL/GenBank/DDBJ whole genome shotgun (WGS) entry which is preliminary data.</text>
</comment>
<dbReference type="FunFam" id="1.20.1260.100:FF:000001">
    <property type="entry name" value="translocator protein 2"/>
    <property type="match status" value="1"/>
</dbReference>
<feature type="transmembrane region" description="Helical" evidence="6">
    <location>
        <begin position="50"/>
        <end position="71"/>
    </location>
</feature>
<sequence>METKRTFRWKAFLLFVVGVQILGSLSGLFAGNIKAVYNALSLPPLAPPDYLFGIVWPLLYLLIAISGYLIYQSIAFKGEKVTSYILFAVQLALNFAWSIVFFAGNYYWAGVVIVVLLDLVVLSCVLQYYKINKAASLLLVPYLIWILFATYLSIGVAILN</sequence>
<dbReference type="InterPro" id="IPR038330">
    <property type="entry name" value="TspO/MBR-related_sf"/>
</dbReference>
<keyword evidence="3 6" id="KW-0812">Transmembrane</keyword>
<dbReference type="PATRIC" id="fig|319652.3.peg.890"/>
<evidence type="ECO:0000256" key="6">
    <source>
        <dbReference type="SAM" id="Phobius"/>
    </source>
</evidence>
<dbReference type="GO" id="GO:0033013">
    <property type="term" value="P:tetrapyrrole metabolic process"/>
    <property type="evidence" value="ECO:0007669"/>
    <property type="project" value="UniProtKB-ARBA"/>
</dbReference>
<feature type="transmembrane region" description="Helical" evidence="6">
    <location>
        <begin position="12"/>
        <end position="30"/>
    </location>
</feature>
<feature type="transmembrane region" description="Helical" evidence="6">
    <location>
        <begin position="138"/>
        <end position="159"/>
    </location>
</feature>
<reference evidence="7 8" key="1">
    <citation type="journal article" date="2015" name="Genome Announc.">
        <title>Expanding the biotechnology potential of lactobacilli through comparative genomics of 213 strains and associated genera.</title>
        <authorList>
            <person name="Sun Z."/>
            <person name="Harris H.M."/>
            <person name="McCann A."/>
            <person name="Guo C."/>
            <person name="Argimon S."/>
            <person name="Zhang W."/>
            <person name="Yang X."/>
            <person name="Jeffery I.B."/>
            <person name="Cooney J.C."/>
            <person name="Kagawa T.F."/>
            <person name="Liu W."/>
            <person name="Song Y."/>
            <person name="Salvetti E."/>
            <person name="Wrobel A."/>
            <person name="Rasinkangas P."/>
            <person name="Parkhill J."/>
            <person name="Rea M.C."/>
            <person name="O'Sullivan O."/>
            <person name="Ritari J."/>
            <person name="Douillard F.P."/>
            <person name="Paul Ross R."/>
            <person name="Yang R."/>
            <person name="Briner A.E."/>
            <person name="Felis G.E."/>
            <person name="de Vos W.M."/>
            <person name="Barrangou R."/>
            <person name="Klaenhammer T.R."/>
            <person name="Caufield P.W."/>
            <person name="Cui Y."/>
            <person name="Zhang H."/>
            <person name="O'Toole P.W."/>
        </authorList>
    </citation>
    <scope>NUCLEOTIDE SEQUENCE [LARGE SCALE GENOMIC DNA]</scope>
    <source>
        <strain evidence="7 8">DSM 17757</strain>
    </source>
</reference>
<feature type="transmembrane region" description="Helical" evidence="6">
    <location>
        <begin position="106"/>
        <end position="126"/>
    </location>
</feature>
<keyword evidence="8" id="KW-1185">Reference proteome</keyword>
<feature type="transmembrane region" description="Helical" evidence="6">
    <location>
        <begin position="83"/>
        <end position="100"/>
    </location>
</feature>
<dbReference type="PANTHER" id="PTHR10057">
    <property type="entry name" value="PERIPHERAL-TYPE BENZODIAZEPINE RECEPTOR"/>
    <property type="match status" value="1"/>
</dbReference>
<dbReference type="Gene3D" id="1.20.1260.100">
    <property type="entry name" value="TspO/MBR protein"/>
    <property type="match status" value="1"/>
</dbReference>
<dbReference type="PIRSF" id="PIRSF005859">
    <property type="entry name" value="PBR"/>
    <property type="match status" value="1"/>
</dbReference>
<comment type="similarity">
    <text evidence="2">Belongs to the TspO/BZRP family.</text>
</comment>
<dbReference type="CDD" id="cd15904">
    <property type="entry name" value="TSPO_MBR"/>
    <property type="match status" value="1"/>
</dbReference>
<evidence type="ECO:0000313" key="8">
    <source>
        <dbReference type="Proteomes" id="UP000051568"/>
    </source>
</evidence>
<dbReference type="RefSeq" id="WP_057749252.1">
    <property type="nucleotide sequence ID" value="NZ_BJVH01000018.1"/>
</dbReference>
<evidence type="ECO:0000256" key="4">
    <source>
        <dbReference type="ARBA" id="ARBA00022989"/>
    </source>
</evidence>
<dbReference type="Pfam" id="PF03073">
    <property type="entry name" value="TspO_MBR"/>
    <property type="match status" value="1"/>
</dbReference>
<accession>A0A0R2IQJ4</accession>